<comment type="caution">
    <text evidence="2">The sequence shown here is derived from an EMBL/GenBank/DDBJ whole genome shotgun (WGS) entry which is preliminary data.</text>
</comment>
<reference evidence="2 3" key="1">
    <citation type="submission" date="2014-07" db="EMBL/GenBank/DDBJ databases">
        <title>Genome of Flavobacterium reichenbachii LMG 25512.</title>
        <authorList>
            <person name="Stropko S.J."/>
            <person name="Pipes S.E."/>
            <person name="Newman J.D."/>
        </authorList>
    </citation>
    <scope>NUCLEOTIDE SEQUENCE [LARGE SCALE GENOMIC DNA]</scope>
    <source>
        <strain evidence="2 3">LMG 25512</strain>
    </source>
</reference>
<evidence type="ECO:0000313" key="3">
    <source>
        <dbReference type="Proteomes" id="UP000028715"/>
    </source>
</evidence>
<name>A0A085ZRP3_9FLAO</name>
<dbReference type="Proteomes" id="UP000028715">
    <property type="component" value="Unassembled WGS sequence"/>
</dbReference>
<keyword evidence="1" id="KW-0472">Membrane</keyword>
<keyword evidence="1" id="KW-1133">Transmembrane helix</keyword>
<dbReference type="Pfam" id="PF14391">
    <property type="entry name" value="DUF4421"/>
    <property type="match status" value="1"/>
</dbReference>
<evidence type="ECO:0008006" key="4">
    <source>
        <dbReference type="Google" id="ProtNLM"/>
    </source>
</evidence>
<proteinExistence type="predicted"/>
<dbReference type="STRING" id="362418.IW19_17000"/>
<keyword evidence="3" id="KW-1185">Reference proteome</keyword>
<dbReference type="RefSeq" id="WP_035686354.1">
    <property type="nucleotide sequence ID" value="NZ_JPRL01000001.1"/>
</dbReference>
<sequence>MKTITFLNITINCVGFFKSFLFLLLIFFQFQLIYSQGFTKKDTADFIYYPDKIMVRANLSTQTDSYFLKSKGSTNFKLSPNNDYKLFFTVDYKFIGFSYGFFPKIFSGNNDNGLKGKSSFSDYNFRLFLGHWLQNFNYSKVRGYYVENTADFLPDWTKGKDPYLQFPNLKNETFGMSTSYVFNPKFSLKSISSFTEWQKKSAGSFIPTLWYDYSRFSFDQNNIKSQEDNFNFRLGLSYFYNFIIAEKFYIAPNFTPSLGIRFSKDITNENQIRTIEKETYFTRFLEGGIKMGYNSNRILFGASFNFNANWYNSDRKTRTENDKLYGLLYFGYRFGAPNFISKPIEKVEEKIKM</sequence>
<dbReference type="AlphaFoldDB" id="A0A085ZRP3"/>
<feature type="transmembrane region" description="Helical" evidence="1">
    <location>
        <begin position="6"/>
        <end position="28"/>
    </location>
</feature>
<keyword evidence="1" id="KW-0812">Transmembrane</keyword>
<accession>A0A085ZRP3</accession>
<protein>
    <recommendedName>
        <fullName evidence="4">DUF4421 domain-containing protein</fullName>
    </recommendedName>
</protein>
<gene>
    <name evidence="2" type="ORF">IW19_17000</name>
</gene>
<dbReference type="EMBL" id="JPRL01000001">
    <property type="protein sequence ID" value="KFF07107.1"/>
    <property type="molecule type" value="Genomic_DNA"/>
</dbReference>
<organism evidence="2 3">
    <name type="scientific">Flavobacterium reichenbachii</name>
    <dbReference type="NCBI Taxonomy" id="362418"/>
    <lineage>
        <taxon>Bacteria</taxon>
        <taxon>Pseudomonadati</taxon>
        <taxon>Bacteroidota</taxon>
        <taxon>Flavobacteriia</taxon>
        <taxon>Flavobacteriales</taxon>
        <taxon>Flavobacteriaceae</taxon>
        <taxon>Flavobacterium</taxon>
    </lineage>
</organism>
<dbReference type="InterPro" id="IPR025535">
    <property type="entry name" value="DUF4421"/>
</dbReference>
<dbReference type="eggNOG" id="COG5571">
    <property type="taxonomic scope" value="Bacteria"/>
</dbReference>
<evidence type="ECO:0000256" key="1">
    <source>
        <dbReference type="SAM" id="Phobius"/>
    </source>
</evidence>
<dbReference type="OrthoDB" id="669053at2"/>
<evidence type="ECO:0000313" key="2">
    <source>
        <dbReference type="EMBL" id="KFF07107.1"/>
    </source>
</evidence>